<reference evidence="1" key="2">
    <citation type="submission" date="2025-08" db="UniProtKB">
        <authorList>
            <consortium name="Ensembl"/>
        </authorList>
    </citation>
    <scope>IDENTIFICATION</scope>
</reference>
<evidence type="ECO:0000313" key="1">
    <source>
        <dbReference type="Ensembl" id="ENSRBIP00000008730.1"/>
    </source>
</evidence>
<protein>
    <submittedName>
        <fullName evidence="1">Uncharacterized protein</fullName>
    </submittedName>
</protein>
<keyword evidence="2" id="KW-1185">Reference proteome</keyword>
<dbReference type="OMA" id="NSALPWK"/>
<proteinExistence type="predicted"/>
<organism evidence="1 2">
    <name type="scientific">Rhinopithecus bieti</name>
    <name type="common">Black snub-nosed monkey</name>
    <name type="synonym">Pygathrix bieti</name>
    <dbReference type="NCBI Taxonomy" id="61621"/>
    <lineage>
        <taxon>Eukaryota</taxon>
        <taxon>Metazoa</taxon>
        <taxon>Chordata</taxon>
        <taxon>Craniata</taxon>
        <taxon>Vertebrata</taxon>
        <taxon>Euteleostomi</taxon>
        <taxon>Mammalia</taxon>
        <taxon>Eutheria</taxon>
        <taxon>Euarchontoglires</taxon>
        <taxon>Primates</taxon>
        <taxon>Haplorrhini</taxon>
        <taxon>Catarrhini</taxon>
        <taxon>Cercopithecidae</taxon>
        <taxon>Colobinae</taxon>
        <taxon>Rhinopithecus</taxon>
    </lineage>
</organism>
<dbReference type="GeneTree" id="ENSGT00390000010476"/>
<reference evidence="1" key="3">
    <citation type="submission" date="2025-09" db="UniProtKB">
        <authorList>
            <consortium name="Ensembl"/>
        </authorList>
    </citation>
    <scope>IDENTIFICATION</scope>
</reference>
<dbReference type="Proteomes" id="UP000233180">
    <property type="component" value="Unassembled WGS sequence"/>
</dbReference>
<name>A0A2K6KBR2_RHIBE</name>
<dbReference type="Ensembl" id="ENSRBIT00000032338.1">
    <property type="protein sequence ID" value="ENSRBIP00000008730.1"/>
    <property type="gene ID" value="ENSRBIG00000028250.1"/>
</dbReference>
<dbReference type="AlphaFoldDB" id="A0A2K6KBR2"/>
<reference evidence="1 2" key="1">
    <citation type="submission" date="2016-06" db="EMBL/GenBank/DDBJ databases">
        <title>Genome of Rhinopithecus bieti.</title>
        <authorList>
            <person name="Wu"/>
            <person name="C.-I. and Zhang"/>
            <person name="Y."/>
        </authorList>
    </citation>
    <scope>NUCLEOTIDE SEQUENCE</scope>
</reference>
<sequence>MTQEKMHPHLFSERCANQHQHRTVEEKKNVSGKQLIHWRCEESSTHHNSIDIKCMKHFSSALRLRQTFHLDTANHLCVITMNSALPWKLEGSNSTSALPLALNLLFNLGQAAIPLEAEGVGF</sequence>
<evidence type="ECO:0000313" key="2">
    <source>
        <dbReference type="Proteomes" id="UP000233180"/>
    </source>
</evidence>
<accession>A0A2K6KBR2</accession>